<proteinExistence type="predicted"/>
<evidence type="ECO:0000313" key="2">
    <source>
        <dbReference type="EMBL" id="CAD9069979.1"/>
    </source>
</evidence>
<evidence type="ECO:0008006" key="3">
    <source>
        <dbReference type="Google" id="ProtNLM"/>
    </source>
</evidence>
<feature type="signal peptide" evidence="1">
    <location>
        <begin position="1"/>
        <end position="23"/>
    </location>
</feature>
<sequence>MIGRSACLALCVAVGAIALCVTATSTRRQHIDTALHQHVTSAGLSALLKRHAAPKAMVSHTPAQPPAHLGDTGRMTTCVACEGLSRAECEFQDCKTKDGFSGECAWTGSKGCTCWTEEEED</sequence>
<gene>
    <name evidence="2" type="ORF">VBRA1451_LOCUS25061</name>
</gene>
<accession>A0A7S1KCR2</accession>
<protein>
    <recommendedName>
        <fullName evidence="3">High potential iron-sulfur proteins family profile domain-containing protein</fullName>
    </recommendedName>
</protein>
<dbReference type="AlphaFoldDB" id="A0A7S1KCR2"/>
<keyword evidence="1" id="KW-0732">Signal</keyword>
<dbReference type="EMBL" id="HBGB01042563">
    <property type="protein sequence ID" value="CAD9069979.1"/>
    <property type="molecule type" value="Transcribed_RNA"/>
</dbReference>
<evidence type="ECO:0000256" key="1">
    <source>
        <dbReference type="SAM" id="SignalP"/>
    </source>
</evidence>
<feature type="chain" id="PRO_5030524416" description="High potential iron-sulfur proteins family profile domain-containing protein" evidence="1">
    <location>
        <begin position="24"/>
        <end position="121"/>
    </location>
</feature>
<reference evidence="2" key="1">
    <citation type="submission" date="2021-01" db="EMBL/GenBank/DDBJ databases">
        <authorList>
            <person name="Corre E."/>
            <person name="Pelletier E."/>
            <person name="Niang G."/>
            <person name="Scheremetjew M."/>
            <person name="Finn R."/>
            <person name="Kale V."/>
            <person name="Holt S."/>
            <person name="Cochrane G."/>
            <person name="Meng A."/>
            <person name="Brown T."/>
            <person name="Cohen L."/>
        </authorList>
    </citation>
    <scope>NUCLEOTIDE SEQUENCE</scope>
    <source>
        <strain evidence="2">CCMP3346</strain>
    </source>
</reference>
<name>A0A7S1KCR2_9ALVE</name>
<organism evidence="2">
    <name type="scientific">Vitrella brassicaformis</name>
    <dbReference type="NCBI Taxonomy" id="1169539"/>
    <lineage>
        <taxon>Eukaryota</taxon>
        <taxon>Sar</taxon>
        <taxon>Alveolata</taxon>
        <taxon>Colpodellida</taxon>
        <taxon>Vitrellaceae</taxon>
        <taxon>Vitrella</taxon>
    </lineage>
</organism>